<protein>
    <recommendedName>
        <fullName evidence="1">TIR domain-containing protein</fullName>
    </recommendedName>
</protein>
<dbReference type="GO" id="GO:0007165">
    <property type="term" value="P:signal transduction"/>
    <property type="evidence" value="ECO:0007669"/>
    <property type="project" value="InterPro"/>
</dbReference>
<dbReference type="OrthoDB" id="466317at2"/>
<dbReference type="SUPFAM" id="SSF52200">
    <property type="entry name" value="Toll/Interleukin receptor TIR domain"/>
    <property type="match status" value="1"/>
</dbReference>
<dbReference type="Proteomes" id="UP000008206">
    <property type="component" value="Plasmid Cy782204"/>
</dbReference>
<dbReference type="AlphaFoldDB" id="E0UNU8"/>
<sequence length="395" mass="46074">MTEKSSIQIFLAYAEEDREDVYELYEKLESKDYKPWLAPKDLKAGQIWPERISQAIRESSIFIACFSETSVKKQGYVQKELRQALNLMAGMPVGQIYFIPLKLNNCELPELLIPNIGYSLPDIHYIDYWTEDGFDLLLNSIQEQFPQKIDTSSLIPPIIQKIIAATNAGDFCYIFSSQFNHKEELLKDFKNELNSKPDEIIYKMVSQINFKSFLNKNTKYSLNDLDKDPRGLIKNNSDKKIFFILDFFEAEDNNSSLEKKIEYRKKVWLSLQLMYKKKRNQEYKNVSLVFLDTLPKSTETVNSNFENIILGWKISVQNSLYPKGEPITGLSAHLKREKNIHDWILSWTNGHPYLIQQLCQLVCSPEYQTNPNQKESNYIDELVKSEIIQPLTNRG</sequence>
<dbReference type="Pfam" id="PF13676">
    <property type="entry name" value="TIR_2"/>
    <property type="match status" value="1"/>
</dbReference>
<organism evidence="2 3">
    <name type="scientific">Gloeothece verrucosa (strain PCC 7822)</name>
    <name type="common">Cyanothece sp. (strain PCC 7822)</name>
    <dbReference type="NCBI Taxonomy" id="497965"/>
    <lineage>
        <taxon>Bacteria</taxon>
        <taxon>Bacillati</taxon>
        <taxon>Cyanobacteriota</taxon>
        <taxon>Cyanophyceae</taxon>
        <taxon>Oscillatoriophycideae</taxon>
        <taxon>Chroococcales</taxon>
        <taxon>Aphanothecaceae</taxon>
        <taxon>Gloeothece</taxon>
        <taxon>Gloeothece verrucosa</taxon>
    </lineage>
</organism>
<keyword evidence="3" id="KW-1185">Reference proteome</keyword>
<dbReference type="EMBL" id="CP002202">
    <property type="protein sequence ID" value="ADN18628.1"/>
    <property type="molecule type" value="Genomic_DNA"/>
</dbReference>
<reference evidence="3" key="1">
    <citation type="journal article" date="2011" name="MBio">
        <title>Novel metabolic attributes of the genus Cyanothece, comprising a group of unicellular nitrogen-fixing Cyanobacteria.</title>
        <authorList>
            <person name="Bandyopadhyay A."/>
            <person name="Elvitigala T."/>
            <person name="Welsh E."/>
            <person name="Stockel J."/>
            <person name="Liberton M."/>
            <person name="Min H."/>
            <person name="Sherman L.A."/>
            <person name="Pakrasi H.B."/>
        </authorList>
    </citation>
    <scope>NUCLEOTIDE SEQUENCE [LARGE SCALE GENOMIC DNA]</scope>
    <source>
        <strain evidence="3">PCC 7822</strain>
        <plasmid evidence="3">Cy782204</plasmid>
    </source>
</reference>
<name>E0UNU8_GLOV7</name>
<dbReference type="InterPro" id="IPR000157">
    <property type="entry name" value="TIR_dom"/>
</dbReference>
<gene>
    <name evidence="2" type="ordered locus">Cyan7822_6680</name>
</gene>
<evidence type="ECO:0000313" key="2">
    <source>
        <dbReference type="EMBL" id="ADN18628.1"/>
    </source>
</evidence>
<dbReference type="RefSeq" id="WP_013325750.1">
    <property type="nucleotide sequence ID" value="NC_014503.1"/>
</dbReference>
<keyword evidence="2" id="KW-0614">Plasmid</keyword>
<dbReference type="PROSITE" id="PS50104">
    <property type="entry name" value="TIR"/>
    <property type="match status" value="1"/>
</dbReference>
<feature type="domain" description="TIR" evidence="1">
    <location>
        <begin position="5"/>
        <end position="153"/>
    </location>
</feature>
<dbReference type="InterPro" id="IPR035897">
    <property type="entry name" value="Toll_tir_struct_dom_sf"/>
</dbReference>
<dbReference type="HOGENOM" id="CLU_697789_0_0_3"/>
<accession>E0UNU8</accession>
<proteinExistence type="predicted"/>
<dbReference type="Gene3D" id="3.40.50.10140">
    <property type="entry name" value="Toll/interleukin-1 receptor homology (TIR) domain"/>
    <property type="match status" value="1"/>
</dbReference>
<evidence type="ECO:0000259" key="1">
    <source>
        <dbReference type="PROSITE" id="PS50104"/>
    </source>
</evidence>
<geneLocation type="plasmid" evidence="2 3">
    <name>Cy782204</name>
</geneLocation>
<dbReference type="eggNOG" id="COG1262">
    <property type="taxonomic scope" value="Bacteria"/>
</dbReference>
<evidence type="ECO:0000313" key="3">
    <source>
        <dbReference type="Proteomes" id="UP000008206"/>
    </source>
</evidence>
<dbReference type="KEGG" id="cyj:Cyan7822_6680"/>